<dbReference type="GO" id="GO:0003677">
    <property type="term" value="F:DNA binding"/>
    <property type="evidence" value="ECO:0007669"/>
    <property type="project" value="InterPro"/>
</dbReference>
<proteinExistence type="predicted"/>
<dbReference type="InterPro" id="IPR013249">
    <property type="entry name" value="RNA_pol_sigma70_r4_t2"/>
</dbReference>
<accession>A0A9D1RCS6</accession>
<dbReference type="Pfam" id="PF08281">
    <property type="entry name" value="Sigma70_r4_2"/>
    <property type="match status" value="1"/>
</dbReference>
<dbReference type="GO" id="GO:0006352">
    <property type="term" value="P:DNA-templated transcription initiation"/>
    <property type="evidence" value="ECO:0007669"/>
    <property type="project" value="InterPro"/>
</dbReference>
<dbReference type="Proteomes" id="UP000824205">
    <property type="component" value="Unassembled WGS sequence"/>
</dbReference>
<feature type="domain" description="RNA polymerase sigma factor 70 region 4 type 2" evidence="1">
    <location>
        <begin position="40"/>
        <end position="83"/>
    </location>
</feature>
<reference evidence="2" key="2">
    <citation type="submission" date="2021-04" db="EMBL/GenBank/DDBJ databases">
        <authorList>
            <person name="Gilroy R."/>
        </authorList>
    </citation>
    <scope>NUCLEOTIDE SEQUENCE</scope>
    <source>
        <strain evidence="2">421</strain>
    </source>
</reference>
<evidence type="ECO:0000259" key="1">
    <source>
        <dbReference type="Pfam" id="PF08281"/>
    </source>
</evidence>
<dbReference type="InterPro" id="IPR013324">
    <property type="entry name" value="RNA_pol_sigma_r3/r4-like"/>
</dbReference>
<gene>
    <name evidence="2" type="ORF">IAA48_01350</name>
</gene>
<dbReference type="NCBIfam" id="TIGR02937">
    <property type="entry name" value="sigma70-ECF"/>
    <property type="match status" value="1"/>
</dbReference>
<dbReference type="InterPro" id="IPR036388">
    <property type="entry name" value="WH-like_DNA-bd_sf"/>
</dbReference>
<dbReference type="Gene3D" id="1.10.10.10">
    <property type="entry name" value="Winged helix-like DNA-binding domain superfamily/Winged helix DNA-binding domain"/>
    <property type="match status" value="1"/>
</dbReference>
<name>A0A9D1RCS6_9FIRM</name>
<comment type="caution">
    <text evidence="2">The sequence shown here is derived from an EMBL/GenBank/DDBJ whole genome shotgun (WGS) entry which is preliminary data.</text>
</comment>
<reference evidence="2" key="1">
    <citation type="journal article" date="2021" name="PeerJ">
        <title>Extensive microbial diversity within the chicken gut microbiome revealed by metagenomics and culture.</title>
        <authorList>
            <person name="Gilroy R."/>
            <person name="Ravi A."/>
            <person name="Getino M."/>
            <person name="Pursley I."/>
            <person name="Horton D.L."/>
            <person name="Alikhan N.F."/>
            <person name="Baker D."/>
            <person name="Gharbi K."/>
            <person name="Hall N."/>
            <person name="Watson M."/>
            <person name="Adriaenssens E.M."/>
            <person name="Foster-Nyarko E."/>
            <person name="Jarju S."/>
            <person name="Secka A."/>
            <person name="Antonio M."/>
            <person name="Oren A."/>
            <person name="Chaudhuri R.R."/>
            <person name="La Ragione R."/>
            <person name="Hildebrand F."/>
            <person name="Pallen M.J."/>
        </authorList>
    </citation>
    <scope>NUCLEOTIDE SEQUENCE</scope>
    <source>
        <strain evidence="2">421</strain>
    </source>
</reference>
<dbReference type="InterPro" id="IPR014284">
    <property type="entry name" value="RNA_pol_sigma-70_dom"/>
</dbReference>
<dbReference type="InterPro" id="IPR011991">
    <property type="entry name" value="ArsR-like_HTH"/>
</dbReference>
<dbReference type="EMBL" id="DXGE01000006">
    <property type="protein sequence ID" value="HIW85120.1"/>
    <property type="molecule type" value="Genomic_DNA"/>
</dbReference>
<dbReference type="GO" id="GO:0016987">
    <property type="term" value="F:sigma factor activity"/>
    <property type="evidence" value="ECO:0007669"/>
    <property type="project" value="InterPro"/>
</dbReference>
<organism evidence="2 3">
    <name type="scientific">Candidatus Eubacterium faecipullorum</name>
    <dbReference type="NCBI Taxonomy" id="2838571"/>
    <lineage>
        <taxon>Bacteria</taxon>
        <taxon>Bacillati</taxon>
        <taxon>Bacillota</taxon>
        <taxon>Clostridia</taxon>
        <taxon>Eubacteriales</taxon>
        <taxon>Eubacteriaceae</taxon>
        <taxon>Eubacterium</taxon>
    </lineage>
</organism>
<sequence length="109" mass="12327">MNKRKLNDYFLLICREEEDFNSARVSKSALKAVLPQIMAGELTAQQRKCLELRLCDALSQREIAQRLGLSQPTVSRHLKCAVKTVANRLGYCKSALSRANAAWQKYLAD</sequence>
<dbReference type="SUPFAM" id="SSF88659">
    <property type="entry name" value="Sigma3 and sigma4 domains of RNA polymerase sigma factors"/>
    <property type="match status" value="1"/>
</dbReference>
<evidence type="ECO:0000313" key="3">
    <source>
        <dbReference type="Proteomes" id="UP000824205"/>
    </source>
</evidence>
<protein>
    <submittedName>
        <fullName evidence="2">Sigma-70 family RNA polymerase sigma factor</fullName>
    </submittedName>
</protein>
<evidence type="ECO:0000313" key="2">
    <source>
        <dbReference type="EMBL" id="HIW85120.1"/>
    </source>
</evidence>
<dbReference type="CDD" id="cd00090">
    <property type="entry name" value="HTH_ARSR"/>
    <property type="match status" value="1"/>
</dbReference>
<dbReference type="AlphaFoldDB" id="A0A9D1RCS6"/>